<organism evidence="2 3">
    <name type="scientific">Ficus carica</name>
    <name type="common">Common fig</name>
    <dbReference type="NCBI Taxonomy" id="3494"/>
    <lineage>
        <taxon>Eukaryota</taxon>
        <taxon>Viridiplantae</taxon>
        <taxon>Streptophyta</taxon>
        <taxon>Embryophyta</taxon>
        <taxon>Tracheophyta</taxon>
        <taxon>Spermatophyta</taxon>
        <taxon>Magnoliopsida</taxon>
        <taxon>eudicotyledons</taxon>
        <taxon>Gunneridae</taxon>
        <taxon>Pentapetalae</taxon>
        <taxon>rosids</taxon>
        <taxon>fabids</taxon>
        <taxon>Rosales</taxon>
        <taxon>Moraceae</taxon>
        <taxon>Ficeae</taxon>
        <taxon>Ficus</taxon>
    </lineage>
</organism>
<comment type="caution">
    <text evidence="2">The sequence shown here is derived from an EMBL/GenBank/DDBJ whole genome shotgun (WGS) entry which is preliminary data.</text>
</comment>
<evidence type="ECO:0000256" key="1">
    <source>
        <dbReference type="SAM" id="MobiDB-lite"/>
    </source>
</evidence>
<dbReference type="EMBL" id="BTGU01000002">
    <property type="protein sequence ID" value="GMN27394.1"/>
    <property type="molecule type" value="Genomic_DNA"/>
</dbReference>
<evidence type="ECO:0000313" key="3">
    <source>
        <dbReference type="Proteomes" id="UP001187192"/>
    </source>
</evidence>
<sequence>MPKRTPASSTPAFTSEDVYLKVFNLQDKIANVHRMPKPKPKIQKPAKNGTDKTKSSQEKAKSSDTTSEESQQSQSNESVAESNVSDNENVDTEINDLLRK</sequence>
<reference evidence="2" key="1">
    <citation type="submission" date="2023-07" db="EMBL/GenBank/DDBJ databases">
        <title>draft genome sequence of fig (Ficus carica).</title>
        <authorList>
            <person name="Takahashi T."/>
            <person name="Nishimura K."/>
        </authorList>
    </citation>
    <scope>NUCLEOTIDE SEQUENCE</scope>
</reference>
<name>A0AA87Z7K7_FICCA</name>
<proteinExistence type="predicted"/>
<accession>A0AA87Z7K7</accession>
<feature type="compositionally biased region" description="Low complexity" evidence="1">
    <location>
        <begin position="63"/>
        <end position="87"/>
    </location>
</feature>
<gene>
    <name evidence="2" type="ORF">TIFTF001_001629</name>
</gene>
<feature type="region of interest" description="Disordered" evidence="1">
    <location>
        <begin position="30"/>
        <end position="100"/>
    </location>
</feature>
<evidence type="ECO:0000313" key="2">
    <source>
        <dbReference type="EMBL" id="GMN27394.1"/>
    </source>
</evidence>
<feature type="compositionally biased region" description="Basic residues" evidence="1">
    <location>
        <begin position="34"/>
        <end position="44"/>
    </location>
</feature>
<dbReference type="Proteomes" id="UP001187192">
    <property type="component" value="Unassembled WGS sequence"/>
</dbReference>
<keyword evidence="3" id="KW-1185">Reference proteome</keyword>
<feature type="compositionally biased region" description="Basic and acidic residues" evidence="1">
    <location>
        <begin position="49"/>
        <end position="62"/>
    </location>
</feature>
<dbReference type="AlphaFoldDB" id="A0AA87Z7K7"/>
<protein>
    <submittedName>
        <fullName evidence="2">Uncharacterized protein</fullName>
    </submittedName>
</protein>